<comment type="function">
    <text evidence="5">Probable zinc protease.</text>
</comment>
<evidence type="ECO:0000256" key="4">
    <source>
        <dbReference type="ARBA" id="ARBA00023157"/>
    </source>
</evidence>
<dbReference type="Pfam" id="PF01562">
    <property type="entry name" value="Pep_M12B_propep"/>
    <property type="match status" value="1"/>
</dbReference>
<dbReference type="SMART" id="SM00050">
    <property type="entry name" value="DISIN"/>
    <property type="match status" value="1"/>
</dbReference>
<feature type="compositionally biased region" description="Acidic residues" evidence="8">
    <location>
        <begin position="50"/>
        <end position="74"/>
    </location>
</feature>
<organism evidence="13">
    <name type="scientific">Absidia glauca</name>
    <name type="common">Pin mould</name>
    <dbReference type="NCBI Taxonomy" id="4829"/>
    <lineage>
        <taxon>Eukaryota</taxon>
        <taxon>Fungi</taxon>
        <taxon>Fungi incertae sedis</taxon>
        <taxon>Mucoromycota</taxon>
        <taxon>Mucoromycotina</taxon>
        <taxon>Mucoromycetes</taxon>
        <taxon>Mucorales</taxon>
        <taxon>Cunninghamellaceae</taxon>
        <taxon>Absidia</taxon>
    </lineage>
</organism>
<proteinExistence type="predicted"/>
<evidence type="ECO:0000259" key="10">
    <source>
        <dbReference type="PROSITE" id="PS50214"/>
    </source>
</evidence>
<keyword evidence="9" id="KW-1133">Transmembrane helix</keyword>
<sequence>MFVVLILMPKLLRHSMDTPSERFIPSTHVKRLRPTSSAYPTTASLKTKDTDDEGDGDDDNDDNDDEDDDDDNDNELNNTINCPCGDNDEDSGFTIQCEHCLTWQHGDCVAIAPDDVPQHYVCHHCQSRQSTSGQDQYGGSKPTAATASKRPGNAIFDKEHSRDIFSRSSSGNSGSKPSSLTSNKTVRLKHKGADKSHRGVGGSGKQKRPPNDDNNSNDNSDEEESVTPYDYSSPSSINKRALSTSNGTSYNGTGTRTSRASTRFEQVHRNIIRNKLVKQTMKEAREQWQANAGGDTDDTTVSVDASLLLPTIPKVSVRPLWKSLSHAGGTAQNDPSVRKGVFAEIHVPENRFLLEINGEILIKSAYKCDPASLYPLLHTPEDHLFFYPSLDLLIDSRHFGNDSRFVRRSCHPNAQIKCITLSHNDDDQTMHMGLFTLDDVDKGEEISIAWDWQRGTSLWKNYIRWQRQPAAGTTTTTFEDQQVSTMLAAFEKEFGECACQDKDECFVEYLKDACLPSKTTTTTTNNKRRPMVTVQRRRISDTNIQDSRPGKRRRSKDHSVQQQASSQQKKKQQDQPQAQYISSSIKRRGSVVHSNASRTISADTRNDLFFASLPTSRSTSPVQHGKQSTVTNVLGPGPTETVGFEQRATTGHSLNNRRLVRIEALTKVNLDIAPRPDSFFTKRSITPNHHYQPRAQSIEHDDIIRLSLDAYNQTHHLHLVPNHDLFHPNAVTTSSHGKRSLNPQEYRVYRGYVVDPAKSAQRWIEDQAGLWRDYDQPQEHGILGWARVLVRHDIKHSMDYPIFEGAFMVKEDTYHVKASQTYQRVKRSDDADLHHGYDTENNVHMVVYRDSDTATVQHKRDELSTAGSCGFDTLTYNTHTLEHQPAPPSLMAMPAQQRYDIYNGIDHGVMMGSLTKRAPPTGCPTSKKINYMGVAADCAYTKYYQSEDKARMQIINDWNSASAVYEKQLNIGLGIINITIMSSTCPTTTDTKNPWNRDCSDSYSMNTRLSDFSRWRGQIGDDGAGLYHLMSACPTGAELGVAWTKALCTTSSHAQSSGSGTEYVSGTGVSSVTRDEWKVVAHEVGHGFGAMHDCTSQTCPCSGAGCQCCPLSDTQCDAGGTFIMNPVNNASAGEFSPCTLKTICGLFPTLGSCLQDPGSRPTAGLKMCGNGIKEEGEDCDSNGKDTDCCDAKTCKFKPGAKCDDYNDLCCDKCQLRPANYECRPSAGPCDVTEVCDGTTGNCPTDKFKDDGSECGNGVQCASGQCTSRDIQCKSRGSAMNITRACGGMTGGGSCQMSCADPHGFASCYLFTGNFLDGTPCGVGGACKQGSCSLENFGSNAKNWIDTHLQIVIPVAIVVGLLVLFCISRCIFSGTRGYRDINGGTYVMTTIPGQVPPPPGGVYANPYPAYPPPDGHYYAPPPTHPGGGSGWVDPSSYNGPSPAAPPPSYTPNSGYRDTYEMNPTHQWGQQPPSNGGNRRFNEGTV</sequence>
<dbReference type="GO" id="GO:0004222">
    <property type="term" value="F:metalloendopeptidase activity"/>
    <property type="evidence" value="ECO:0007669"/>
    <property type="project" value="InterPro"/>
</dbReference>
<dbReference type="InterPro" id="IPR036436">
    <property type="entry name" value="Disintegrin_dom_sf"/>
</dbReference>
<dbReference type="PANTHER" id="PTHR11905:SF159">
    <property type="entry name" value="ADAM METALLOPROTEASE"/>
    <property type="match status" value="1"/>
</dbReference>
<comment type="caution">
    <text evidence="7">Lacks conserved residue(s) required for the propagation of feature annotation.</text>
</comment>
<dbReference type="Proteomes" id="UP000078561">
    <property type="component" value="Unassembled WGS sequence"/>
</dbReference>
<feature type="compositionally biased region" description="Low complexity" evidence="8">
    <location>
        <begin position="243"/>
        <end position="261"/>
    </location>
</feature>
<dbReference type="InterPro" id="IPR024079">
    <property type="entry name" value="MetalloPept_cat_dom_sf"/>
</dbReference>
<dbReference type="Gene3D" id="3.30.40.10">
    <property type="entry name" value="Zinc/RING finger domain, C3HC4 (zinc finger)"/>
    <property type="match status" value="1"/>
</dbReference>
<feature type="region of interest" description="Disordered" evidence="8">
    <location>
        <begin position="518"/>
        <end position="598"/>
    </location>
</feature>
<feature type="active site" evidence="7">
    <location>
        <position position="1083"/>
    </location>
</feature>
<evidence type="ECO:0000256" key="2">
    <source>
        <dbReference type="ARBA" id="ARBA00022771"/>
    </source>
</evidence>
<keyword evidence="4" id="KW-1015">Disulfide bond</keyword>
<dbReference type="OrthoDB" id="5951731at2759"/>
<evidence type="ECO:0000256" key="6">
    <source>
        <dbReference type="ARBA" id="ARBA00074021"/>
    </source>
</evidence>
<dbReference type="PROSITE" id="PS50214">
    <property type="entry name" value="DISINTEGRIN_2"/>
    <property type="match status" value="1"/>
</dbReference>
<dbReference type="InterPro" id="IPR046341">
    <property type="entry name" value="SET_dom_sf"/>
</dbReference>
<protein>
    <recommendedName>
        <fullName evidence="6">Disintegrin and metalloproteinase domain-containing protein B</fullName>
    </recommendedName>
</protein>
<evidence type="ECO:0000256" key="8">
    <source>
        <dbReference type="SAM" id="MobiDB-lite"/>
    </source>
</evidence>
<dbReference type="GO" id="GO:0008270">
    <property type="term" value="F:zinc ion binding"/>
    <property type="evidence" value="ECO:0007669"/>
    <property type="project" value="UniProtKB-KW"/>
</dbReference>
<dbReference type="SMART" id="SM00317">
    <property type="entry name" value="SET"/>
    <property type="match status" value="1"/>
</dbReference>
<dbReference type="InParanoid" id="A0A168T160"/>
<feature type="compositionally biased region" description="Polar residues" evidence="8">
    <location>
        <begin position="1460"/>
        <end position="1475"/>
    </location>
</feature>
<evidence type="ECO:0000256" key="5">
    <source>
        <dbReference type="ARBA" id="ARBA00056552"/>
    </source>
</evidence>
<feature type="region of interest" description="Disordered" evidence="8">
    <location>
        <begin position="129"/>
        <end position="261"/>
    </location>
</feature>
<dbReference type="Gene3D" id="2.170.270.10">
    <property type="entry name" value="SET domain"/>
    <property type="match status" value="1"/>
</dbReference>
<keyword evidence="14" id="KW-1185">Reference proteome</keyword>
<feature type="region of interest" description="Disordered" evidence="8">
    <location>
        <begin position="1428"/>
        <end position="1484"/>
    </location>
</feature>
<keyword evidence="9" id="KW-0812">Transmembrane</keyword>
<dbReference type="STRING" id="4829.A0A168T160"/>
<feature type="compositionally biased region" description="Polar residues" evidence="8">
    <location>
        <begin position="615"/>
        <end position="632"/>
    </location>
</feature>
<feature type="binding site" evidence="7">
    <location>
        <position position="1082"/>
    </location>
    <ligand>
        <name>Zn(2+)</name>
        <dbReference type="ChEBI" id="CHEBI:29105"/>
        <note>catalytic</note>
    </ligand>
</feature>
<dbReference type="InterPro" id="IPR019786">
    <property type="entry name" value="Zinc_finger_PHD-type_CS"/>
</dbReference>
<dbReference type="FunFam" id="4.10.70.10:FF:000003">
    <property type="entry name" value="Disintegrin and metalloproteinase domain-containing protein 17"/>
    <property type="match status" value="1"/>
</dbReference>
<keyword evidence="9" id="KW-0472">Membrane</keyword>
<dbReference type="EMBL" id="LT555008">
    <property type="protein sequence ID" value="SAM09298.1"/>
    <property type="molecule type" value="Genomic_DNA"/>
</dbReference>
<dbReference type="PANTHER" id="PTHR11905">
    <property type="entry name" value="ADAM A DISINTEGRIN AND METALLOPROTEASE DOMAIN"/>
    <property type="match status" value="1"/>
</dbReference>
<feature type="binding site" evidence="7">
    <location>
        <position position="1092"/>
    </location>
    <ligand>
        <name>Zn(2+)</name>
        <dbReference type="ChEBI" id="CHEBI:29105"/>
        <note>catalytic</note>
    </ligand>
</feature>
<feature type="region of interest" description="Disordered" evidence="8">
    <location>
        <begin position="25"/>
        <end position="74"/>
    </location>
</feature>
<feature type="domain" description="SET" evidence="12">
    <location>
        <begin position="313"/>
        <end position="451"/>
    </location>
</feature>
<feature type="compositionally biased region" description="Basic and acidic residues" evidence="8">
    <location>
        <begin position="156"/>
        <end position="165"/>
    </location>
</feature>
<reference evidence="13" key="1">
    <citation type="submission" date="2016-04" db="EMBL/GenBank/DDBJ databases">
        <authorList>
            <person name="Evans L.H."/>
            <person name="Alamgir A."/>
            <person name="Owens N."/>
            <person name="Weber N.D."/>
            <person name="Virtaneva K."/>
            <person name="Barbian K."/>
            <person name="Babar A."/>
            <person name="Rosenke K."/>
        </authorList>
    </citation>
    <scope>NUCLEOTIDE SEQUENCE [LARGE SCALE GENOMIC DNA]</scope>
    <source>
        <strain evidence="13">CBS 101.48</strain>
    </source>
</reference>
<dbReference type="InterPro" id="IPR013083">
    <property type="entry name" value="Znf_RING/FYVE/PHD"/>
</dbReference>
<dbReference type="SUPFAM" id="SSF55486">
    <property type="entry name" value="Metalloproteases ('zincins'), catalytic domain"/>
    <property type="match status" value="1"/>
</dbReference>
<feature type="binding site" evidence="7">
    <location>
        <position position="1086"/>
    </location>
    <ligand>
        <name>Zn(2+)</name>
        <dbReference type="ChEBI" id="CHEBI:29105"/>
        <note>catalytic</note>
    </ligand>
</feature>
<evidence type="ECO:0000259" key="11">
    <source>
        <dbReference type="PROSITE" id="PS50215"/>
    </source>
</evidence>
<dbReference type="SUPFAM" id="SSF57552">
    <property type="entry name" value="Blood coagulation inhibitor (disintegrin)"/>
    <property type="match status" value="1"/>
</dbReference>
<dbReference type="PROSITE" id="PS50280">
    <property type="entry name" value="SET"/>
    <property type="match status" value="1"/>
</dbReference>
<dbReference type="InterPro" id="IPR001590">
    <property type="entry name" value="Peptidase_M12B"/>
</dbReference>
<feature type="compositionally biased region" description="Low complexity" evidence="8">
    <location>
        <begin position="166"/>
        <end position="182"/>
    </location>
</feature>
<evidence type="ECO:0000256" key="7">
    <source>
        <dbReference type="PROSITE-ProRule" id="PRU00276"/>
    </source>
</evidence>
<feature type="transmembrane region" description="Helical" evidence="9">
    <location>
        <begin position="1350"/>
        <end position="1371"/>
    </location>
</feature>
<feature type="domain" description="Disintegrin" evidence="10">
    <location>
        <begin position="1165"/>
        <end position="1250"/>
    </location>
</feature>
<dbReference type="Pfam" id="PF13688">
    <property type="entry name" value="Reprolysin_5"/>
    <property type="match status" value="1"/>
</dbReference>
<dbReference type="InterPro" id="IPR002870">
    <property type="entry name" value="Peptidase_M12B_N"/>
</dbReference>
<dbReference type="InterPro" id="IPR011011">
    <property type="entry name" value="Znf_FYVE_PHD"/>
</dbReference>
<keyword evidence="1 7" id="KW-0479">Metal-binding</keyword>
<feature type="compositionally biased region" description="Polar residues" evidence="8">
    <location>
        <begin position="34"/>
        <end position="45"/>
    </location>
</feature>
<dbReference type="InterPro" id="IPR001214">
    <property type="entry name" value="SET_dom"/>
</dbReference>
<dbReference type="PROSITE" id="PS01359">
    <property type="entry name" value="ZF_PHD_1"/>
    <property type="match status" value="1"/>
</dbReference>
<feature type="region of interest" description="Disordered" evidence="8">
    <location>
        <begin position="615"/>
        <end position="639"/>
    </location>
</feature>
<dbReference type="Pfam" id="PF00200">
    <property type="entry name" value="Disintegrin"/>
    <property type="match status" value="1"/>
</dbReference>
<dbReference type="GO" id="GO:0006508">
    <property type="term" value="P:proteolysis"/>
    <property type="evidence" value="ECO:0007669"/>
    <property type="project" value="InterPro"/>
</dbReference>
<dbReference type="SUPFAM" id="SSF57903">
    <property type="entry name" value="FYVE/PHD zinc finger"/>
    <property type="match status" value="1"/>
</dbReference>
<feature type="domain" description="Peptidase M12B" evidence="11">
    <location>
        <begin position="927"/>
        <end position="1143"/>
    </location>
</feature>
<dbReference type="PROSITE" id="PS50215">
    <property type="entry name" value="ADAM_MEPRO"/>
    <property type="match status" value="1"/>
</dbReference>
<dbReference type="Pfam" id="PF00856">
    <property type="entry name" value="SET"/>
    <property type="match status" value="1"/>
</dbReference>
<evidence type="ECO:0000313" key="14">
    <source>
        <dbReference type="Proteomes" id="UP000078561"/>
    </source>
</evidence>
<dbReference type="InterPro" id="IPR001762">
    <property type="entry name" value="Disintegrin_dom"/>
</dbReference>
<dbReference type="Gene3D" id="4.10.70.10">
    <property type="entry name" value="Disintegrin domain"/>
    <property type="match status" value="1"/>
</dbReference>
<dbReference type="Gene3D" id="3.40.390.10">
    <property type="entry name" value="Collagenase (Catalytic Domain)"/>
    <property type="match status" value="1"/>
</dbReference>
<feature type="compositionally biased region" description="Polar residues" evidence="8">
    <location>
        <begin position="230"/>
        <end position="242"/>
    </location>
</feature>
<evidence type="ECO:0000259" key="12">
    <source>
        <dbReference type="PROSITE" id="PS50280"/>
    </source>
</evidence>
<evidence type="ECO:0000313" key="13">
    <source>
        <dbReference type="EMBL" id="SAM09298.1"/>
    </source>
</evidence>
<dbReference type="SUPFAM" id="SSF82199">
    <property type="entry name" value="SET domain"/>
    <property type="match status" value="1"/>
</dbReference>
<accession>A0A168T160</accession>
<name>A0A168T160_ABSGL</name>
<evidence type="ECO:0000256" key="1">
    <source>
        <dbReference type="ARBA" id="ARBA00022723"/>
    </source>
</evidence>
<dbReference type="Pfam" id="PF20826">
    <property type="entry name" value="PHD_5"/>
    <property type="match status" value="1"/>
</dbReference>
<keyword evidence="3 7" id="KW-0862">Zinc</keyword>
<keyword evidence="2" id="KW-0863">Zinc-finger</keyword>
<evidence type="ECO:0000256" key="9">
    <source>
        <dbReference type="SAM" id="Phobius"/>
    </source>
</evidence>
<gene>
    <name evidence="13" type="primary">ABSGL_14974.1 scaffold 15162</name>
</gene>
<evidence type="ECO:0000256" key="3">
    <source>
        <dbReference type="ARBA" id="ARBA00022833"/>
    </source>
</evidence>